<sequence>MRTLMNILPLPPPDGTGGTQKGISGERDFMKILLLIEVN</sequence>
<organism evidence="2 3">
    <name type="scientific">Desulforamulus ruminis (strain ATCC 23193 / DSM 2154 / NCIMB 8452 / DL)</name>
    <name type="common">Desulfotomaculum ruminis</name>
    <dbReference type="NCBI Taxonomy" id="696281"/>
    <lineage>
        <taxon>Bacteria</taxon>
        <taxon>Bacillati</taxon>
        <taxon>Bacillota</taxon>
        <taxon>Clostridia</taxon>
        <taxon>Eubacteriales</taxon>
        <taxon>Peptococcaceae</taxon>
        <taxon>Desulforamulus</taxon>
    </lineage>
</organism>
<dbReference type="STRING" id="696281.Desru_3505"/>
<gene>
    <name evidence="2" type="ordered locus">Desru_3505</name>
</gene>
<evidence type="ECO:0000313" key="3">
    <source>
        <dbReference type="Proteomes" id="UP000009234"/>
    </source>
</evidence>
<dbReference type="HOGENOM" id="CLU_3308580_0_0_9"/>
<evidence type="ECO:0000313" key="2">
    <source>
        <dbReference type="EMBL" id="AEG61708.1"/>
    </source>
</evidence>
<name>F6DLR6_DESRL</name>
<dbReference type="KEGG" id="dru:Desru_3505"/>
<keyword evidence="3" id="KW-1185">Reference proteome</keyword>
<protein>
    <submittedName>
        <fullName evidence="2">Uncharacterized protein</fullName>
    </submittedName>
</protein>
<evidence type="ECO:0000256" key="1">
    <source>
        <dbReference type="SAM" id="MobiDB-lite"/>
    </source>
</evidence>
<dbReference type="AlphaFoldDB" id="F6DLR6"/>
<reference evidence="3" key="1">
    <citation type="submission" date="2011-05" db="EMBL/GenBank/DDBJ databases">
        <title>Complete sequence of Desulfotomaculum ruminis DSM 2154.</title>
        <authorList>
            <person name="Lucas S."/>
            <person name="Copeland A."/>
            <person name="Lapidus A."/>
            <person name="Cheng J.-F."/>
            <person name="Goodwin L."/>
            <person name="Pitluck S."/>
            <person name="Lu M."/>
            <person name="Detter J.C."/>
            <person name="Han C."/>
            <person name="Tapia R."/>
            <person name="Land M."/>
            <person name="Hauser L."/>
            <person name="Kyrpides N."/>
            <person name="Ivanova N."/>
            <person name="Mikhailova N."/>
            <person name="Pagani I."/>
            <person name="Stams A.J.M."/>
            <person name="Plugge C.M."/>
            <person name="Muyzer G."/>
            <person name="Kuever J."/>
            <person name="Parshina S.N."/>
            <person name="Ivanova A.E."/>
            <person name="Nazina T.N."/>
            <person name="Brambilla E."/>
            <person name="Spring S."/>
            <person name="Klenk H.-P."/>
            <person name="Woyke T."/>
        </authorList>
    </citation>
    <scope>NUCLEOTIDE SEQUENCE [LARGE SCALE GENOMIC DNA]</scope>
    <source>
        <strain evidence="3">ATCC 23193 / DSM 2154 / NCIB 8452 / DL</strain>
    </source>
</reference>
<dbReference type="Proteomes" id="UP000009234">
    <property type="component" value="Chromosome"/>
</dbReference>
<accession>F6DLR6</accession>
<reference evidence="2 3" key="2">
    <citation type="journal article" date="2012" name="Stand. Genomic Sci.">
        <title>Complete genome sequence of the sulfate-reducing firmicute Desulfotomaculum ruminis type strain (DL(T)).</title>
        <authorList>
            <person name="Spring S."/>
            <person name="Visser M."/>
            <person name="Lu M."/>
            <person name="Copeland A."/>
            <person name="Lapidus A."/>
            <person name="Lucas S."/>
            <person name="Cheng J.F."/>
            <person name="Han C."/>
            <person name="Tapia R."/>
            <person name="Goodwin L.A."/>
            <person name="Pitluck S."/>
            <person name="Ivanova N."/>
            <person name="Land M."/>
            <person name="Hauser L."/>
            <person name="Larimer F."/>
            <person name="Rohde M."/>
            <person name="Goker M."/>
            <person name="Detter J.C."/>
            <person name="Kyrpides N.C."/>
            <person name="Woyke T."/>
            <person name="Schaap P.J."/>
            <person name="Plugge C.M."/>
            <person name="Muyzer G."/>
            <person name="Kuever J."/>
            <person name="Pereira I.A."/>
            <person name="Parshina S.N."/>
            <person name="Bernier-Latmani R."/>
            <person name="Stams A.J."/>
            <person name="Klenk H.P."/>
        </authorList>
    </citation>
    <scope>NUCLEOTIDE SEQUENCE [LARGE SCALE GENOMIC DNA]</scope>
    <source>
        <strain evidence="3">ATCC 23193 / DSM 2154 / NCIB 8452 / DL</strain>
    </source>
</reference>
<feature type="region of interest" description="Disordered" evidence="1">
    <location>
        <begin position="1"/>
        <end position="23"/>
    </location>
</feature>
<proteinExistence type="predicted"/>
<dbReference type="EMBL" id="CP002780">
    <property type="protein sequence ID" value="AEG61708.1"/>
    <property type="molecule type" value="Genomic_DNA"/>
</dbReference>